<dbReference type="Proteomes" id="UP000321938">
    <property type="component" value="Unassembled WGS sequence"/>
</dbReference>
<keyword evidence="2" id="KW-1185">Reference proteome</keyword>
<dbReference type="AlphaFoldDB" id="A0A5C7BH31"/>
<dbReference type="RefSeq" id="WP_028872427.1">
    <property type="nucleotide sequence ID" value="NZ_VOSB01000006.1"/>
</dbReference>
<dbReference type="OrthoDB" id="1367362at2"/>
<organism evidence="1 2">
    <name type="scientific">Psychroserpens burtonensis</name>
    <dbReference type="NCBI Taxonomy" id="49278"/>
    <lineage>
        <taxon>Bacteria</taxon>
        <taxon>Pseudomonadati</taxon>
        <taxon>Bacteroidota</taxon>
        <taxon>Flavobacteriia</taxon>
        <taxon>Flavobacteriales</taxon>
        <taxon>Flavobacteriaceae</taxon>
        <taxon>Psychroserpens</taxon>
    </lineage>
</organism>
<gene>
    <name evidence="1" type="ORF">ES692_05335</name>
</gene>
<proteinExistence type="predicted"/>
<dbReference type="STRING" id="1123037.GCA_000425305_02674"/>
<evidence type="ECO:0000313" key="1">
    <source>
        <dbReference type="EMBL" id="TXE18875.1"/>
    </source>
</evidence>
<dbReference type="EMBL" id="VOSB01000006">
    <property type="protein sequence ID" value="TXE18875.1"/>
    <property type="molecule type" value="Genomic_DNA"/>
</dbReference>
<accession>A0A5C7BH31</accession>
<reference evidence="1 2" key="1">
    <citation type="submission" date="2019-08" db="EMBL/GenBank/DDBJ databases">
        <title>Genome of Psychroserpens burtonensis ACAM 167.</title>
        <authorList>
            <person name="Bowman J.P."/>
        </authorList>
    </citation>
    <scope>NUCLEOTIDE SEQUENCE [LARGE SCALE GENOMIC DNA]</scope>
    <source>
        <strain evidence="1 2">ACAM 167</strain>
    </source>
</reference>
<name>A0A5C7BH31_9FLAO</name>
<sequence length="194" mass="22320">MKKIVLIIVLVSLFSFDSYSQRLSKSQFRDIASWTVSVGVNAVGSLGTQNPFKRVDQFEFSQPLALAAQYRWSRYFAIEQDITLNKFNTSSRIDDGVLPQEFTYFSTNTYFKYYFDEEIFRNAPWLDLYVGSGLGIFTVDELNGSANFVLGGIYWINSDIGVSLQGVGKFAFNHKDERYGNNHFQYMLYAVFKL</sequence>
<comment type="caution">
    <text evidence="1">The sequence shown here is derived from an EMBL/GenBank/DDBJ whole genome shotgun (WGS) entry which is preliminary data.</text>
</comment>
<evidence type="ECO:0000313" key="2">
    <source>
        <dbReference type="Proteomes" id="UP000321938"/>
    </source>
</evidence>
<protein>
    <recommendedName>
        <fullName evidence="3">DUF3575 domain-containing protein</fullName>
    </recommendedName>
</protein>
<evidence type="ECO:0008006" key="3">
    <source>
        <dbReference type="Google" id="ProtNLM"/>
    </source>
</evidence>